<dbReference type="EMBL" id="KN831976">
    <property type="protein sequence ID" value="KIO03502.1"/>
    <property type="molecule type" value="Genomic_DNA"/>
</dbReference>
<feature type="region of interest" description="Disordered" evidence="1">
    <location>
        <begin position="438"/>
        <end position="461"/>
    </location>
</feature>
<evidence type="ECO:0000313" key="3">
    <source>
        <dbReference type="Proteomes" id="UP000054217"/>
    </source>
</evidence>
<organism evidence="2 3">
    <name type="scientific">Pisolithus tinctorius Marx 270</name>
    <dbReference type="NCBI Taxonomy" id="870435"/>
    <lineage>
        <taxon>Eukaryota</taxon>
        <taxon>Fungi</taxon>
        <taxon>Dikarya</taxon>
        <taxon>Basidiomycota</taxon>
        <taxon>Agaricomycotina</taxon>
        <taxon>Agaricomycetes</taxon>
        <taxon>Agaricomycetidae</taxon>
        <taxon>Boletales</taxon>
        <taxon>Sclerodermatineae</taxon>
        <taxon>Pisolithaceae</taxon>
        <taxon>Pisolithus</taxon>
    </lineage>
</organism>
<name>A0A0C3K1T2_PISTI</name>
<feature type="region of interest" description="Disordered" evidence="1">
    <location>
        <begin position="198"/>
        <end position="304"/>
    </location>
</feature>
<feature type="compositionally biased region" description="Basic and acidic residues" evidence="1">
    <location>
        <begin position="15"/>
        <end position="32"/>
    </location>
</feature>
<reference evidence="2 3" key="1">
    <citation type="submission" date="2014-04" db="EMBL/GenBank/DDBJ databases">
        <authorList>
            <consortium name="DOE Joint Genome Institute"/>
            <person name="Kuo A."/>
            <person name="Kohler A."/>
            <person name="Costa M.D."/>
            <person name="Nagy L.G."/>
            <person name="Floudas D."/>
            <person name="Copeland A."/>
            <person name="Barry K.W."/>
            <person name="Cichocki N."/>
            <person name="Veneault-Fourrey C."/>
            <person name="LaButti K."/>
            <person name="Lindquist E.A."/>
            <person name="Lipzen A."/>
            <person name="Lundell T."/>
            <person name="Morin E."/>
            <person name="Murat C."/>
            <person name="Sun H."/>
            <person name="Tunlid A."/>
            <person name="Henrissat B."/>
            <person name="Grigoriev I.V."/>
            <person name="Hibbett D.S."/>
            <person name="Martin F."/>
            <person name="Nordberg H.P."/>
            <person name="Cantor M.N."/>
            <person name="Hua S.X."/>
        </authorList>
    </citation>
    <scope>NUCLEOTIDE SEQUENCE [LARGE SCALE GENOMIC DNA]</scope>
    <source>
        <strain evidence="2 3">Marx 270</strain>
    </source>
</reference>
<feature type="compositionally biased region" description="Basic residues" evidence="1">
    <location>
        <begin position="44"/>
        <end position="53"/>
    </location>
</feature>
<dbReference type="Proteomes" id="UP000054217">
    <property type="component" value="Unassembled WGS sequence"/>
</dbReference>
<feature type="compositionally biased region" description="Acidic residues" evidence="1">
    <location>
        <begin position="214"/>
        <end position="226"/>
    </location>
</feature>
<reference evidence="3" key="2">
    <citation type="submission" date="2015-01" db="EMBL/GenBank/DDBJ databases">
        <title>Evolutionary Origins and Diversification of the Mycorrhizal Mutualists.</title>
        <authorList>
            <consortium name="DOE Joint Genome Institute"/>
            <consortium name="Mycorrhizal Genomics Consortium"/>
            <person name="Kohler A."/>
            <person name="Kuo A."/>
            <person name="Nagy L.G."/>
            <person name="Floudas D."/>
            <person name="Copeland A."/>
            <person name="Barry K.W."/>
            <person name="Cichocki N."/>
            <person name="Veneault-Fourrey C."/>
            <person name="LaButti K."/>
            <person name="Lindquist E.A."/>
            <person name="Lipzen A."/>
            <person name="Lundell T."/>
            <person name="Morin E."/>
            <person name="Murat C."/>
            <person name="Riley R."/>
            <person name="Ohm R."/>
            <person name="Sun H."/>
            <person name="Tunlid A."/>
            <person name="Henrissat B."/>
            <person name="Grigoriev I.V."/>
            <person name="Hibbett D.S."/>
            <person name="Martin F."/>
        </authorList>
    </citation>
    <scope>NUCLEOTIDE SEQUENCE [LARGE SCALE GENOMIC DNA]</scope>
    <source>
        <strain evidence="3">Marx 270</strain>
    </source>
</reference>
<gene>
    <name evidence="2" type="ORF">M404DRAFT_1001428</name>
</gene>
<evidence type="ECO:0000256" key="1">
    <source>
        <dbReference type="SAM" id="MobiDB-lite"/>
    </source>
</evidence>
<dbReference type="AlphaFoldDB" id="A0A0C3K1T2"/>
<protein>
    <submittedName>
        <fullName evidence="2">Uncharacterized protein</fullName>
    </submittedName>
</protein>
<dbReference type="HOGENOM" id="CLU_426520_0_0_1"/>
<feature type="compositionally biased region" description="Pro residues" evidence="1">
    <location>
        <begin position="352"/>
        <end position="366"/>
    </location>
</feature>
<evidence type="ECO:0000313" key="2">
    <source>
        <dbReference type="EMBL" id="KIO03502.1"/>
    </source>
</evidence>
<dbReference type="OrthoDB" id="2684578at2759"/>
<feature type="compositionally biased region" description="Acidic residues" evidence="1">
    <location>
        <begin position="316"/>
        <end position="328"/>
    </location>
</feature>
<feature type="compositionally biased region" description="Low complexity" evidence="1">
    <location>
        <begin position="61"/>
        <end position="84"/>
    </location>
</feature>
<feature type="compositionally biased region" description="Polar residues" evidence="1">
    <location>
        <begin position="85"/>
        <end position="104"/>
    </location>
</feature>
<sequence length="559" mass="61680">MPAHSGGYRGVLTDTRFRDDHDPSLADDDRGASEYYTPAVRRDRYSRRPGQSRRLRDVTWISSSTSLNNNSQPSTSQPNISQPNIPVNSPQLNISSAAPTNATPRTPLVMPHPEPFIPPPSPQPIDLPTPVIGRPTVMPTPAIGEHMTLPDENDMDFGSYQDVPYVPHRKGPKNRFVGGFISTLKKFPGFGKRKRLRRRSYENVQAPSPIPESQLEEEEEEAELEDERVATSMPSPAGPPPELEPEPERSVASRVQSPDPAVHMPEPSLPSYPATRVHSGNLSSIGTLAMGPDPIPIQRSAAPSPAALRHAFDMMEEDDDRSLSEDDDNIHMPYVSPPRTSTPVHRHRHPRPPTPAPAPFPQPRPGEPSYDPVIPPLIATTGPSQTITSNSRLYDPSARAHFSHNTTFLSQLSRFKRFIRDIDQLPFSSADQIADEYVPSQTHRSRTREQKRGHMMSSSSWYNSREPVPQAYFYATPGFGAVPALDAIPPPVHKPPAWNPQWDAWAGAHLWDTMPPSGAPGGAPGMVELNPGLAPSVPHGYGSDRQPVFVYPSVVPSRW</sequence>
<feature type="region of interest" description="Disordered" evidence="1">
    <location>
        <begin position="1"/>
        <end position="106"/>
    </location>
</feature>
<dbReference type="InParanoid" id="A0A0C3K1T2"/>
<dbReference type="PRINTS" id="PR01217">
    <property type="entry name" value="PRICHEXTENSN"/>
</dbReference>
<feature type="region of interest" description="Disordered" evidence="1">
    <location>
        <begin position="316"/>
        <end position="369"/>
    </location>
</feature>
<proteinExistence type="predicted"/>
<accession>A0A0C3K1T2</accession>
<keyword evidence="3" id="KW-1185">Reference proteome</keyword>